<feature type="binding site" evidence="5">
    <location>
        <position position="97"/>
    </location>
    <ligand>
        <name>Mn(2+)</name>
        <dbReference type="ChEBI" id="CHEBI:29035"/>
        <label>2</label>
    </ligand>
</feature>
<evidence type="ECO:0000313" key="7">
    <source>
        <dbReference type="EMBL" id="MBB6513302.1"/>
    </source>
</evidence>
<dbReference type="Gene3D" id="3.40.630.10">
    <property type="entry name" value="Zn peptidases"/>
    <property type="match status" value="1"/>
</dbReference>
<feature type="binding site" evidence="5">
    <location>
        <position position="349"/>
    </location>
    <ligand>
        <name>Mn(2+)</name>
        <dbReference type="ChEBI" id="CHEBI:29035"/>
        <label>2</label>
    </ligand>
</feature>
<dbReference type="PIRSF" id="PIRSF005962">
    <property type="entry name" value="Pept_M20D_amidohydro"/>
    <property type="match status" value="1"/>
</dbReference>
<dbReference type="Proteomes" id="UP000572212">
    <property type="component" value="Unassembled WGS sequence"/>
</dbReference>
<evidence type="ECO:0000256" key="4">
    <source>
        <dbReference type="ARBA" id="ARBA00052737"/>
    </source>
</evidence>
<keyword evidence="5" id="KW-0464">Manganese</keyword>
<name>A0A841RN41_9BACI</name>
<dbReference type="FunFam" id="3.30.70.360:FF:000001">
    <property type="entry name" value="N-acetyldiaminopimelate deacetylase"/>
    <property type="match status" value="1"/>
</dbReference>
<comment type="similarity">
    <text evidence="1">Belongs to the peptidase M20 family.</text>
</comment>
<dbReference type="NCBIfam" id="TIGR01891">
    <property type="entry name" value="amidohydrolases"/>
    <property type="match status" value="1"/>
</dbReference>
<keyword evidence="2 5" id="KW-0479">Metal-binding</keyword>
<dbReference type="GO" id="GO:0050118">
    <property type="term" value="F:N-acetyldiaminopimelate deacetylase activity"/>
    <property type="evidence" value="ECO:0007669"/>
    <property type="project" value="UniProtKB-ARBA"/>
</dbReference>
<proteinExistence type="inferred from homology"/>
<organism evidence="7 8">
    <name type="scientific">Gracilibacillus halotolerans</name>
    <dbReference type="NCBI Taxonomy" id="74386"/>
    <lineage>
        <taxon>Bacteria</taxon>
        <taxon>Bacillati</taxon>
        <taxon>Bacillota</taxon>
        <taxon>Bacilli</taxon>
        <taxon>Bacillales</taxon>
        <taxon>Bacillaceae</taxon>
        <taxon>Gracilibacillus</taxon>
    </lineage>
</organism>
<dbReference type="PANTHER" id="PTHR11014">
    <property type="entry name" value="PEPTIDASE M20 FAMILY MEMBER"/>
    <property type="match status" value="1"/>
</dbReference>
<feature type="binding site" evidence="5">
    <location>
        <position position="99"/>
    </location>
    <ligand>
        <name>Mn(2+)</name>
        <dbReference type="ChEBI" id="CHEBI:29035"/>
        <label>2</label>
    </ligand>
</feature>
<dbReference type="EMBL" id="JACHON010000010">
    <property type="protein sequence ID" value="MBB6513302.1"/>
    <property type="molecule type" value="Genomic_DNA"/>
</dbReference>
<evidence type="ECO:0000256" key="2">
    <source>
        <dbReference type="ARBA" id="ARBA00022723"/>
    </source>
</evidence>
<keyword evidence="3 7" id="KW-0378">Hydrolase</keyword>
<sequence length="395" mass="43054">MLSSDLNEYLIAIRRHLHQYPELSTQEFETTKFIKEKLDEIGLKISNTSMKTGVFAELQGESSGPTIALRADIDALPIEEQTGLPFASKIKGVMHACGHDFHTAALIGAAALLKKDLKKWKGKIRFLFQPAEEIGGGAEQAIRDGQLEGVEAIIGLHNKPDLPVGTIGVKDGALMASVDRFHITVTGKGSHAAIPQNGKDSILAASQVVWALQSVVSRNISPLESAVVSVTKITGGSTWNVIPGEVTLEGTIRTFNDQIRGEIKERVKAIVENTVRAHSGEAIVNWFPGPPPLINDTETIDLVNEAAKKQGLKTIEAQPTMGGEDFAFYLQEIPGAFVFFGTNGNEEWHHPSFTIDESAIIKASYFLYESALTLLNVKRDNSHDKKKINQVNVVK</sequence>
<feature type="binding site" evidence="5">
    <location>
        <position position="157"/>
    </location>
    <ligand>
        <name>Mn(2+)</name>
        <dbReference type="ChEBI" id="CHEBI:29035"/>
        <label>2</label>
    </ligand>
</feature>
<dbReference type="InterPro" id="IPR002933">
    <property type="entry name" value="Peptidase_M20"/>
</dbReference>
<dbReference type="SUPFAM" id="SSF55031">
    <property type="entry name" value="Bacterial exopeptidase dimerisation domain"/>
    <property type="match status" value="1"/>
</dbReference>
<dbReference type="GO" id="GO:0046872">
    <property type="term" value="F:metal ion binding"/>
    <property type="evidence" value="ECO:0007669"/>
    <property type="project" value="UniProtKB-KW"/>
</dbReference>
<dbReference type="RefSeq" id="WP_184248244.1">
    <property type="nucleotide sequence ID" value="NZ_BAAACU010000042.1"/>
</dbReference>
<evidence type="ECO:0000256" key="1">
    <source>
        <dbReference type="ARBA" id="ARBA00006153"/>
    </source>
</evidence>
<dbReference type="Pfam" id="PF07687">
    <property type="entry name" value="M20_dimer"/>
    <property type="match status" value="1"/>
</dbReference>
<feature type="domain" description="Peptidase M20 dimerisation" evidence="6">
    <location>
        <begin position="180"/>
        <end position="275"/>
    </location>
</feature>
<accession>A0A841RN41</accession>
<dbReference type="EC" id="3.5.1.-" evidence="7"/>
<dbReference type="AlphaFoldDB" id="A0A841RN41"/>
<dbReference type="SUPFAM" id="SSF53187">
    <property type="entry name" value="Zn-dependent exopeptidases"/>
    <property type="match status" value="1"/>
</dbReference>
<protein>
    <submittedName>
        <fullName evidence="7">Amidohydrolase</fullName>
        <ecNumber evidence="7">3.5.1.-</ecNumber>
    </submittedName>
</protein>
<evidence type="ECO:0000256" key="5">
    <source>
        <dbReference type="PIRSR" id="PIRSR005962-1"/>
    </source>
</evidence>
<comment type="catalytic activity">
    <reaction evidence="4">
        <text>N-acetyl-L-cysteine + H2O = L-cysteine + acetate</text>
        <dbReference type="Rhea" id="RHEA:75515"/>
        <dbReference type="ChEBI" id="CHEBI:15377"/>
        <dbReference type="ChEBI" id="CHEBI:30089"/>
        <dbReference type="ChEBI" id="CHEBI:35235"/>
        <dbReference type="ChEBI" id="CHEBI:78236"/>
    </reaction>
    <physiologicalReaction direction="left-to-right" evidence="4">
        <dbReference type="Rhea" id="RHEA:75516"/>
    </physiologicalReaction>
</comment>
<dbReference type="Gene3D" id="3.30.70.360">
    <property type="match status" value="1"/>
</dbReference>
<dbReference type="GO" id="GO:0019877">
    <property type="term" value="P:diaminopimelate biosynthetic process"/>
    <property type="evidence" value="ECO:0007669"/>
    <property type="project" value="UniProtKB-ARBA"/>
</dbReference>
<feature type="binding site" evidence="5">
    <location>
        <position position="133"/>
    </location>
    <ligand>
        <name>Mn(2+)</name>
        <dbReference type="ChEBI" id="CHEBI:29035"/>
        <label>2</label>
    </ligand>
</feature>
<evidence type="ECO:0000313" key="8">
    <source>
        <dbReference type="Proteomes" id="UP000572212"/>
    </source>
</evidence>
<comment type="caution">
    <text evidence="7">The sequence shown here is derived from an EMBL/GenBank/DDBJ whole genome shotgun (WGS) entry which is preliminary data.</text>
</comment>
<dbReference type="FunFam" id="3.40.630.10:FF:000006">
    <property type="entry name" value="N-acetyldiaminopimelate deacetylase"/>
    <property type="match status" value="1"/>
</dbReference>
<dbReference type="InterPro" id="IPR017439">
    <property type="entry name" value="Amidohydrolase"/>
</dbReference>
<evidence type="ECO:0000259" key="6">
    <source>
        <dbReference type="Pfam" id="PF07687"/>
    </source>
</evidence>
<dbReference type="PANTHER" id="PTHR11014:SF63">
    <property type="entry name" value="METALLOPEPTIDASE, PUTATIVE (AFU_ORTHOLOGUE AFUA_6G09600)-RELATED"/>
    <property type="match status" value="1"/>
</dbReference>
<comment type="cofactor">
    <cofactor evidence="5">
        <name>Mn(2+)</name>
        <dbReference type="ChEBI" id="CHEBI:29035"/>
    </cofactor>
    <text evidence="5">The Mn(2+) ion enhances activity.</text>
</comment>
<evidence type="ECO:0000256" key="3">
    <source>
        <dbReference type="ARBA" id="ARBA00022801"/>
    </source>
</evidence>
<reference evidence="7 8" key="1">
    <citation type="submission" date="2020-08" db="EMBL/GenBank/DDBJ databases">
        <title>Genomic Encyclopedia of Type Strains, Phase IV (KMG-IV): sequencing the most valuable type-strain genomes for metagenomic binning, comparative biology and taxonomic classification.</title>
        <authorList>
            <person name="Goeker M."/>
        </authorList>
    </citation>
    <scope>NUCLEOTIDE SEQUENCE [LARGE SCALE GENOMIC DNA]</scope>
    <source>
        <strain evidence="7 8">DSM 11805</strain>
    </source>
</reference>
<gene>
    <name evidence="7" type="ORF">GGQ92_002109</name>
</gene>
<dbReference type="Pfam" id="PF01546">
    <property type="entry name" value="Peptidase_M20"/>
    <property type="match status" value="1"/>
</dbReference>
<dbReference type="InterPro" id="IPR036264">
    <property type="entry name" value="Bact_exopeptidase_dim_dom"/>
</dbReference>
<keyword evidence="8" id="KW-1185">Reference proteome</keyword>
<dbReference type="InterPro" id="IPR011650">
    <property type="entry name" value="Peptidase_M20_dimer"/>
</dbReference>